<dbReference type="Pfam" id="PF23140">
    <property type="entry name" value="Gp80"/>
    <property type="match status" value="1"/>
</dbReference>
<protein>
    <submittedName>
        <fullName evidence="1">Uncharacterized protein</fullName>
    </submittedName>
</protein>
<proteinExistence type="predicted"/>
<name>A0A6J5NIY5_9CAUD</name>
<evidence type="ECO:0000313" key="1">
    <source>
        <dbReference type="EMBL" id="CAB4157401.1"/>
    </source>
</evidence>
<gene>
    <name evidence="1" type="ORF">UFOVP688_21</name>
</gene>
<sequence length="127" mass="12728">MATGLSTFLANSLLNAVGNATSYSATSVYIKLHVGDPGADGTGNPATELTRKAASFSAANAGTITSDADISWVNISGSQDATFFTAWDNLSAGNFLFSGAITGNPYTAGDTYTIASGSLTASLTVAS</sequence>
<reference evidence="1" key="1">
    <citation type="submission" date="2020-04" db="EMBL/GenBank/DDBJ databases">
        <authorList>
            <person name="Chiriac C."/>
            <person name="Salcher M."/>
            <person name="Ghai R."/>
            <person name="Kavagutti S V."/>
        </authorList>
    </citation>
    <scope>NUCLEOTIDE SEQUENCE</scope>
</reference>
<accession>A0A6J5NIY5</accession>
<dbReference type="EMBL" id="LR796659">
    <property type="protein sequence ID" value="CAB4157401.1"/>
    <property type="molecule type" value="Genomic_DNA"/>
</dbReference>
<organism evidence="1">
    <name type="scientific">uncultured Caudovirales phage</name>
    <dbReference type="NCBI Taxonomy" id="2100421"/>
    <lineage>
        <taxon>Viruses</taxon>
        <taxon>Duplodnaviria</taxon>
        <taxon>Heunggongvirae</taxon>
        <taxon>Uroviricota</taxon>
        <taxon>Caudoviricetes</taxon>
        <taxon>Peduoviridae</taxon>
        <taxon>Maltschvirus</taxon>
        <taxon>Maltschvirus maltsch</taxon>
    </lineage>
</organism>
<dbReference type="InterPro" id="IPR056908">
    <property type="entry name" value="Gp80-like"/>
</dbReference>